<proteinExistence type="inferred from homology"/>
<evidence type="ECO:0000313" key="11">
    <source>
        <dbReference type="Proteomes" id="UP000287872"/>
    </source>
</evidence>
<dbReference type="NCBIfam" id="TIGR02492">
    <property type="entry name" value="flgK_ends"/>
    <property type="match status" value="1"/>
</dbReference>
<evidence type="ECO:0000256" key="4">
    <source>
        <dbReference type="ARBA" id="ARBA00016244"/>
    </source>
</evidence>
<dbReference type="Pfam" id="PF06429">
    <property type="entry name" value="Flg_bbr_C"/>
    <property type="match status" value="1"/>
</dbReference>
<dbReference type="PRINTS" id="PR01005">
    <property type="entry name" value="FLGHOOKAP1"/>
</dbReference>
<keyword evidence="6" id="KW-0975">Bacterial flagellum</keyword>
<evidence type="ECO:0000256" key="6">
    <source>
        <dbReference type="ARBA" id="ARBA00023143"/>
    </source>
</evidence>
<dbReference type="Proteomes" id="UP000287872">
    <property type="component" value="Unassembled WGS sequence"/>
</dbReference>
<dbReference type="EMBL" id="BHYK01000003">
    <property type="protein sequence ID" value="GCD09029.1"/>
    <property type="molecule type" value="Genomic_DNA"/>
</dbReference>
<gene>
    <name evidence="10" type="primary">flgK</name>
    <name evidence="10" type="ORF">Ctaglu_06520</name>
</gene>
<evidence type="ECO:0000256" key="3">
    <source>
        <dbReference type="ARBA" id="ARBA00009677"/>
    </source>
</evidence>
<dbReference type="SUPFAM" id="SSF64518">
    <property type="entry name" value="Phase 1 flagellin"/>
    <property type="match status" value="1"/>
</dbReference>
<keyword evidence="10" id="KW-0282">Flagellum</keyword>
<dbReference type="GO" id="GO:0005198">
    <property type="term" value="F:structural molecule activity"/>
    <property type="evidence" value="ECO:0007669"/>
    <property type="project" value="InterPro"/>
</dbReference>
<accession>A0A401UHS5</accession>
<dbReference type="PANTHER" id="PTHR30033">
    <property type="entry name" value="FLAGELLAR HOOK-ASSOCIATED PROTEIN 1"/>
    <property type="match status" value="1"/>
</dbReference>
<reference evidence="10 11" key="1">
    <citation type="submission" date="2018-11" db="EMBL/GenBank/DDBJ databases">
        <title>Genome sequencing and assembly of Clostridium tagluense strain A121.</title>
        <authorList>
            <person name="Murakami T."/>
            <person name="Segawa T."/>
            <person name="Shcherbakova V.A."/>
            <person name="Mori H."/>
            <person name="Yoshimura Y."/>
        </authorList>
    </citation>
    <scope>NUCLEOTIDE SEQUENCE [LARGE SCALE GENOMIC DNA]</scope>
    <source>
        <strain evidence="10 11">A121</strain>
    </source>
</reference>
<evidence type="ECO:0000256" key="2">
    <source>
        <dbReference type="ARBA" id="ARBA00004613"/>
    </source>
</evidence>
<dbReference type="GO" id="GO:0009424">
    <property type="term" value="C:bacterial-type flagellum hook"/>
    <property type="evidence" value="ECO:0007669"/>
    <property type="project" value="InterPro"/>
</dbReference>
<dbReference type="OrthoDB" id="9802553at2"/>
<keyword evidence="5" id="KW-0964">Secreted</keyword>
<organism evidence="10 11">
    <name type="scientific">Clostridium tagluense</name>
    <dbReference type="NCBI Taxonomy" id="360422"/>
    <lineage>
        <taxon>Bacteria</taxon>
        <taxon>Bacillati</taxon>
        <taxon>Bacillota</taxon>
        <taxon>Clostridia</taxon>
        <taxon>Eubacteriales</taxon>
        <taxon>Clostridiaceae</taxon>
        <taxon>Clostridium</taxon>
    </lineage>
</organism>
<evidence type="ECO:0000259" key="8">
    <source>
        <dbReference type="Pfam" id="PF06429"/>
    </source>
</evidence>
<comment type="caution">
    <text evidence="10">The sequence shown here is derived from an EMBL/GenBank/DDBJ whole genome shotgun (WGS) entry which is preliminary data.</text>
</comment>
<feature type="domain" description="Flagellar basal body rod protein N-terminal" evidence="7">
    <location>
        <begin position="9"/>
        <end position="37"/>
    </location>
</feature>
<keyword evidence="10" id="KW-0969">Cilium</keyword>
<dbReference type="GO" id="GO:0005576">
    <property type="term" value="C:extracellular region"/>
    <property type="evidence" value="ECO:0007669"/>
    <property type="project" value="UniProtKB-SubCell"/>
</dbReference>
<feature type="domain" description="Flagellar basal-body/hook protein C-terminal" evidence="8">
    <location>
        <begin position="569"/>
        <end position="608"/>
    </location>
</feature>
<protein>
    <recommendedName>
        <fullName evidence="4">Flagellar hook-associated protein 1</fullName>
    </recommendedName>
</protein>
<dbReference type="AlphaFoldDB" id="A0A401UHS5"/>
<dbReference type="InterPro" id="IPR001444">
    <property type="entry name" value="Flag_bb_rod_N"/>
</dbReference>
<keyword evidence="10" id="KW-0966">Cell projection</keyword>
<comment type="similarity">
    <text evidence="3">Belongs to the flagella basal body rod proteins family.</text>
</comment>
<sequence>MSGLFGTFNIAKRGMEAQQTAINVTAHNISNAKTDGYSRQRATMETTRPAGMPSMNNAMGPGQLGTGVQISSITRIRDTFLDYQVRVENGTKGWYEGRESFLREIEGIMNEPSDTGVSTLLGKTFDSWSELSKHAESSNARTVVAQQSKALTDELNNTYNQLIKLKGGSQDVVGQTVVDINSMLNQLNDLNQQVISVKVGGNEPNDLMDKRDLLVDKLSLKFGINIDKKSLAGEDLKPLDNVGGADATKDLYLVKSNPSDQVSRFSYVKSIVPKGIVPPTEPPAVQKPGEAGIYEVSYYKNGDTSTEKNKVIMTMTLSSSDYKSLDQGRVLWADKEGYAIDVSGNRIEGKDSNNVKVPLGKTGKTTVATETTPTDTKINIKLFQPKSGELKGYMSVQEEIDKYVGELNGLAKSIAFSINAVHSGESDATKDALKFFINKDSGKEEEITAGNISVSKDILDDVMKIRVGKGDTPGATDGDRALAISSLKDVRLEIQNIDSKTTRDMFLKDKFTLDTTLGVETVNSNLNGMTIGSYFKDTVNRVAIENQGAKTIVKNQGTLIASLEKSRTSISGVSLDEEMVNMIQYQHAYQANAKIISTVDQLLDVVINGLKR</sequence>
<name>A0A401UHS5_9CLOT</name>
<evidence type="ECO:0000259" key="9">
    <source>
        <dbReference type="Pfam" id="PF22638"/>
    </source>
</evidence>
<evidence type="ECO:0000313" key="10">
    <source>
        <dbReference type="EMBL" id="GCD09029.1"/>
    </source>
</evidence>
<dbReference type="InterPro" id="IPR002371">
    <property type="entry name" value="FlgK"/>
</dbReference>
<dbReference type="Pfam" id="PF22638">
    <property type="entry name" value="FlgK_D1"/>
    <property type="match status" value="1"/>
</dbReference>
<feature type="domain" description="Flagellar hook-associated protein FlgK helical" evidence="9">
    <location>
        <begin position="102"/>
        <end position="229"/>
    </location>
</feature>
<evidence type="ECO:0000259" key="7">
    <source>
        <dbReference type="Pfam" id="PF00460"/>
    </source>
</evidence>
<comment type="subcellular location">
    <subcellularLocation>
        <location evidence="1">Bacterial flagellum</location>
    </subcellularLocation>
    <subcellularLocation>
        <location evidence="2">Secreted</location>
    </subcellularLocation>
</comment>
<dbReference type="PANTHER" id="PTHR30033:SF1">
    <property type="entry name" value="FLAGELLAR HOOK-ASSOCIATED PROTEIN 1"/>
    <property type="match status" value="1"/>
</dbReference>
<dbReference type="Pfam" id="PF00460">
    <property type="entry name" value="Flg_bb_rod"/>
    <property type="match status" value="1"/>
</dbReference>
<dbReference type="InterPro" id="IPR010930">
    <property type="entry name" value="Flg_bb/hook_C_dom"/>
</dbReference>
<dbReference type="GO" id="GO:0044780">
    <property type="term" value="P:bacterial-type flagellum assembly"/>
    <property type="evidence" value="ECO:0007669"/>
    <property type="project" value="InterPro"/>
</dbReference>
<dbReference type="InterPro" id="IPR053927">
    <property type="entry name" value="FlgK_helical"/>
</dbReference>
<keyword evidence="11" id="KW-1185">Reference proteome</keyword>
<evidence type="ECO:0000256" key="1">
    <source>
        <dbReference type="ARBA" id="ARBA00004365"/>
    </source>
</evidence>
<evidence type="ECO:0000256" key="5">
    <source>
        <dbReference type="ARBA" id="ARBA00022525"/>
    </source>
</evidence>
<dbReference type="RefSeq" id="WP_124998060.1">
    <property type="nucleotide sequence ID" value="NZ_BHYK01000003.1"/>
</dbReference>